<dbReference type="EMBL" id="BMES01000001">
    <property type="protein sequence ID" value="GGH11026.1"/>
    <property type="molecule type" value="Genomic_DNA"/>
</dbReference>
<evidence type="ECO:0000256" key="1">
    <source>
        <dbReference type="SAM" id="SignalP"/>
    </source>
</evidence>
<gene>
    <name evidence="2" type="ORF">GCM10007036_07850</name>
</gene>
<protein>
    <recommendedName>
        <fullName evidence="4">Esterase/lipase superfamily enzyme</fullName>
    </recommendedName>
</protein>
<feature type="signal peptide" evidence="1">
    <location>
        <begin position="1"/>
        <end position="30"/>
    </location>
</feature>
<dbReference type="RefSeq" id="WP_210318616.1">
    <property type="nucleotide sequence ID" value="NZ_BMES01000001.1"/>
</dbReference>
<name>A0A917MGG6_9HYPH</name>
<feature type="chain" id="PRO_5038054322" description="Esterase/lipase superfamily enzyme" evidence="1">
    <location>
        <begin position="31"/>
        <end position="388"/>
    </location>
</feature>
<dbReference type="Proteomes" id="UP000603912">
    <property type="component" value="Unassembled WGS sequence"/>
</dbReference>
<dbReference type="InterPro" id="IPR029058">
    <property type="entry name" value="AB_hydrolase_fold"/>
</dbReference>
<comment type="caution">
    <text evidence="2">The sequence shown here is derived from an EMBL/GenBank/DDBJ whole genome shotgun (WGS) entry which is preliminary data.</text>
</comment>
<reference evidence="2" key="1">
    <citation type="journal article" date="2014" name="Int. J. Syst. Evol. Microbiol.">
        <title>Complete genome sequence of Corynebacterium casei LMG S-19264T (=DSM 44701T), isolated from a smear-ripened cheese.</title>
        <authorList>
            <consortium name="US DOE Joint Genome Institute (JGI-PGF)"/>
            <person name="Walter F."/>
            <person name="Albersmeier A."/>
            <person name="Kalinowski J."/>
            <person name="Ruckert C."/>
        </authorList>
    </citation>
    <scope>NUCLEOTIDE SEQUENCE</scope>
    <source>
        <strain evidence="2">CGMCC 1.12214</strain>
    </source>
</reference>
<dbReference type="AlphaFoldDB" id="A0A917MGG6"/>
<dbReference type="PANTHER" id="PTHR36513:SF1">
    <property type="entry name" value="TRANSMEMBRANE PROTEIN"/>
    <property type="match status" value="1"/>
</dbReference>
<dbReference type="Pfam" id="PF05990">
    <property type="entry name" value="DUF900"/>
    <property type="match status" value="1"/>
</dbReference>
<reference evidence="2" key="2">
    <citation type="submission" date="2020-09" db="EMBL/GenBank/DDBJ databases">
        <authorList>
            <person name="Sun Q."/>
            <person name="Zhou Y."/>
        </authorList>
    </citation>
    <scope>NUCLEOTIDE SEQUENCE</scope>
    <source>
        <strain evidence="2">CGMCC 1.12214</strain>
    </source>
</reference>
<proteinExistence type="predicted"/>
<evidence type="ECO:0000313" key="3">
    <source>
        <dbReference type="Proteomes" id="UP000603912"/>
    </source>
</evidence>
<accession>A0A917MGG6</accession>
<dbReference type="InterPro" id="IPR010297">
    <property type="entry name" value="DUF900_hydrolase"/>
</dbReference>
<evidence type="ECO:0000313" key="2">
    <source>
        <dbReference type="EMBL" id="GGH11026.1"/>
    </source>
</evidence>
<dbReference type="Gene3D" id="3.40.50.1820">
    <property type="entry name" value="alpha/beta hydrolase"/>
    <property type="match status" value="1"/>
</dbReference>
<dbReference type="PANTHER" id="PTHR36513">
    <property type="entry name" value="ABC TRANSMEMBRANE TYPE-1 DOMAIN-CONTAINING PROTEIN"/>
    <property type="match status" value="1"/>
</dbReference>
<organism evidence="2 3">
    <name type="scientific">Alsobacter metallidurans</name>
    <dbReference type="NCBI Taxonomy" id="340221"/>
    <lineage>
        <taxon>Bacteria</taxon>
        <taxon>Pseudomonadati</taxon>
        <taxon>Pseudomonadota</taxon>
        <taxon>Alphaproteobacteria</taxon>
        <taxon>Hyphomicrobiales</taxon>
        <taxon>Alsobacteraceae</taxon>
        <taxon>Alsobacter</taxon>
    </lineage>
</organism>
<sequence length="388" mass="41478">MAAAMLWTRNGRVLAYAALCALALALTGCASRPETGFLTPVAAGAGATPHTLLVATTRERDARPGTWFNGERAYPLDFARLEVSVPPTHKPGEVEWPSAAPGNAETDFVVRDAAYVDGEKAFVDTLNSQLASRPPGSRKVFLFIHGYNTLFAEGVYRFAQVIHDAKAPAVPVLFTWASRGQLSQYVYDMNSATAARDSLDRTIRLLFASNAEEVNIVAHSMGNWVTVEALRQIKISGRAPQISKLGVLILAAPDIDIDVFKSQMRQFGKPKKPFVIVLSKDDKALRASSFIAGGAARLGADSDRDELAALGAIVLDMTDVKALDSSNHGKFAQLAAVAPQLKAVLEAGVGTRVHPVDEGREVVGGSLQSILALPITIVRAPVRVLTGR</sequence>
<dbReference type="SUPFAM" id="SSF53474">
    <property type="entry name" value="alpha/beta-Hydrolases"/>
    <property type="match status" value="1"/>
</dbReference>
<keyword evidence="1" id="KW-0732">Signal</keyword>
<dbReference type="InterPro" id="IPR014586">
    <property type="entry name" value="UCP033909"/>
</dbReference>
<keyword evidence="3" id="KW-1185">Reference proteome</keyword>
<dbReference type="PIRSF" id="PIRSF033909">
    <property type="entry name" value="UCP033909"/>
    <property type="match status" value="1"/>
</dbReference>
<evidence type="ECO:0008006" key="4">
    <source>
        <dbReference type="Google" id="ProtNLM"/>
    </source>
</evidence>